<dbReference type="PANTHER" id="PTHR11364">
    <property type="entry name" value="THIOSULFATE SULFERTANSFERASE"/>
    <property type="match status" value="1"/>
</dbReference>
<dbReference type="PROSITE" id="PS50206">
    <property type="entry name" value="RHODANESE_3"/>
    <property type="match status" value="2"/>
</dbReference>
<keyword evidence="2" id="KW-0677">Repeat</keyword>
<sequence length="343" mass="37654">MAAATIFTRGAPRPLLFSRHASRFSRTASIGNISSIRALSSYLVTPTELHAALKKNSPSKISTAPRTVALCASWFLPNDGRNGLDTFREKRIPSARFFDLDKVIDKRSPYPHMLPSATDFAKAMSALGIKRDDTVVVYDSAELGMFSAPRVGWTLKAFGHDSVHVLNNFKLWVEQGLPTESGEFWDVDTCVYPIPEFDASKVVDFEEVKELAKNYNKEGAEGIQILDARSAGRWSGKDPEPRPGLESGHMPGSISMPVSELLDPVNKTILPGDQLRKIFESKGIDPARPIINSCGTGVTAAVIDAALSEAGYGSADKRRLYDGSWTEWAQRVKPSDNLIIKEQ</sequence>
<dbReference type="PANTHER" id="PTHR11364:SF27">
    <property type="entry name" value="SULFURTRANSFERASE"/>
    <property type="match status" value="1"/>
</dbReference>
<keyword evidence="1" id="KW-0808">Transferase</keyword>
<dbReference type="Proteomes" id="UP000664132">
    <property type="component" value="Unassembled WGS sequence"/>
</dbReference>
<keyword evidence="6" id="KW-1185">Reference proteome</keyword>
<dbReference type="Gene3D" id="3.40.250.10">
    <property type="entry name" value="Rhodanese-like domain"/>
    <property type="match status" value="2"/>
</dbReference>
<dbReference type="InterPro" id="IPR036873">
    <property type="entry name" value="Rhodanese-like_dom_sf"/>
</dbReference>
<evidence type="ECO:0000259" key="4">
    <source>
        <dbReference type="PROSITE" id="PS50206"/>
    </source>
</evidence>
<evidence type="ECO:0000256" key="3">
    <source>
        <dbReference type="SAM" id="MobiDB-lite"/>
    </source>
</evidence>
<evidence type="ECO:0000313" key="5">
    <source>
        <dbReference type="EMBL" id="KAG4415797.1"/>
    </source>
</evidence>
<name>A0A8H7W594_9HELO</name>
<dbReference type="FunFam" id="3.40.250.10:FF:000033">
    <property type="entry name" value="Thiosulfate sulfurtransferase TUM1"/>
    <property type="match status" value="1"/>
</dbReference>
<evidence type="ECO:0000313" key="6">
    <source>
        <dbReference type="Proteomes" id="UP000664132"/>
    </source>
</evidence>
<dbReference type="InterPro" id="IPR001763">
    <property type="entry name" value="Rhodanese-like_dom"/>
</dbReference>
<dbReference type="AlphaFoldDB" id="A0A8H7W594"/>
<dbReference type="GO" id="GO:0004792">
    <property type="term" value="F:thiosulfate-cyanide sulfurtransferase activity"/>
    <property type="evidence" value="ECO:0007669"/>
    <property type="project" value="TreeGrafter"/>
</dbReference>
<dbReference type="GO" id="GO:0005739">
    <property type="term" value="C:mitochondrion"/>
    <property type="evidence" value="ECO:0007669"/>
    <property type="project" value="TreeGrafter"/>
</dbReference>
<dbReference type="Pfam" id="PF00581">
    <property type="entry name" value="Rhodanese"/>
    <property type="match status" value="1"/>
</dbReference>
<gene>
    <name evidence="5" type="ORF">IFR04_011097</name>
</gene>
<proteinExistence type="predicted"/>
<organism evidence="5 6">
    <name type="scientific">Cadophora malorum</name>
    <dbReference type="NCBI Taxonomy" id="108018"/>
    <lineage>
        <taxon>Eukaryota</taxon>
        <taxon>Fungi</taxon>
        <taxon>Dikarya</taxon>
        <taxon>Ascomycota</taxon>
        <taxon>Pezizomycotina</taxon>
        <taxon>Leotiomycetes</taxon>
        <taxon>Helotiales</taxon>
        <taxon>Ploettnerulaceae</taxon>
        <taxon>Cadophora</taxon>
    </lineage>
</organism>
<dbReference type="FunFam" id="3.40.250.10:FF:000001">
    <property type="entry name" value="Sulfurtransferase"/>
    <property type="match status" value="1"/>
</dbReference>
<protein>
    <recommendedName>
        <fullName evidence="4">Rhodanese domain-containing protein</fullName>
    </recommendedName>
</protein>
<reference evidence="5" key="1">
    <citation type="submission" date="2021-02" db="EMBL/GenBank/DDBJ databases">
        <title>Genome sequence Cadophora malorum strain M34.</title>
        <authorList>
            <person name="Stefanovic E."/>
            <person name="Vu D."/>
            <person name="Scully C."/>
            <person name="Dijksterhuis J."/>
            <person name="Roader J."/>
            <person name="Houbraken J."/>
        </authorList>
    </citation>
    <scope>NUCLEOTIDE SEQUENCE</scope>
    <source>
        <strain evidence="5">M34</strain>
    </source>
</reference>
<feature type="region of interest" description="Disordered" evidence="3">
    <location>
        <begin position="231"/>
        <end position="251"/>
    </location>
</feature>
<comment type="caution">
    <text evidence="5">The sequence shown here is derived from an EMBL/GenBank/DDBJ whole genome shotgun (WGS) entry which is preliminary data.</text>
</comment>
<dbReference type="OrthoDB" id="270167at2759"/>
<dbReference type="SMART" id="SM00450">
    <property type="entry name" value="RHOD"/>
    <property type="match status" value="2"/>
</dbReference>
<dbReference type="CDD" id="cd01448">
    <property type="entry name" value="TST_Repeat_1"/>
    <property type="match status" value="1"/>
</dbReference>
<evidence type="ECO:0000256" key="2">
    <source>
        <dbReference type="ARBA" id="ARBA00022737"/>
    </source>
</evidence>
<dbReference type="CDD" id="cd01449">
    <property type="entry name" value="TST_Repeat_2"/>
    <property type="match status" value="1"/>
</dbReference>
<dbReference type="EMBL" id="JAFJYH010000208">
    <property type="protein sequence ID" value="KAG4415797.1"/>
    <property type="molecule type" value="Genomic_DNA"/>
</dbReference>
<dbReference type="SUPFAM" id="SSF52821">
    <property type="entry name" value="Rhodanese/Cell cycle control phosphatase"/>
    <property type="match status" value="2"/>
</dbReference>
<feature type="domain" description="Rhodanese" evidence="4">
    <location>
        <begin position="219"/>
        <end position="337"/>
    </location>
</feature>
<dbReference type="InterPro" id="IPR045078">
    <property type="entry name" value="TST/MPST-like"/>
</dbReference>
<feature type="domain" description="Rhodanese" evidence="4">
    <location>
        <begin position="75"/>
        <end position="181"/>
    </location>
</feature>
<accession>A0A8H7W594</accession>
<evidence type="ECO:0000256" key="1">
    <source>
        <dbReference type="ARBA" id="ARBA00022679"/>
    </source>
</evidence>